<dbReference type="Gene3D" id="3.40.50.2000">
    <property type="entry name" value="Glycogen Phosphorylase B"/>
    <property type="match status" value="2"/>
</dbReference>
<comment type="caution">
    <text evidence="3">The sequence shown here is derived from an EMBL/GenBank/DDBJ whole genome shotgun (WGS) entry which is preliminary data.</text>
</comment>
<protein>
    <submittedName>
        <fullName evidence="3">GLUCOSYL/GLUCURONOSYL TRANSFERASES</fullName>
    </submittedName>
</protein>
<proteinExistence type="inferred from homology"/>
<accession>A0A9Q0PQF0</accession>
<comment type="similarity">
    <text evidence="1">Belongs to the UDP-glycosyltransferase family.</text>
</comment>
<dbReference type="EMBL" id="JAPFFK010000018">
    <property type="protein sequence ID" value="KAJ6692461.1"/>
    <property type="molecule type" value="Genomic_DNA"/>
</dbReference>
<gene>
    <name evidence="3" type="ORF">OIU79_014249</name>
</gene>
<evidence type="ECO:0000313" key="3">
    <source>
        <dbReference type="EMBL" id="KAJ6692461.1"/>
    </source>
</evidence>
<dbReference type="AlphaFoldDB" id="A0A9Q0PQF0"/>
<keyword evidence="4" id="KW-1185">Reference proteome</keyword>
<dbReference type="GO" id="GO:0080044">
    <property type="term" value="F:quercetin 7-O-glucosyltransferase activity"/>
    <property type="evidence" value="ECO:0007669"/>
    <property type="project" value="TreeGrafter"/>
</dbReference>
<evidence type="ECO:0000313" key="4">
    <source>
        <dbReference type="Proteomes" id="UP001151532"/>
    </source>
</evidence>
<sequence length="169" mass="18765">METFEELEPELIQHMSEIFPIKAVGPLLRNPKVPKTTVQGDFRKADDCIEWLDTKPPSSVVYVSFGSVVELKQDQWNEIAHGLLNSGVSFLLVMKTPCTPERCRTISPPCSARWVLGESRKQGQSGAMESSREGFSSPIGCMLRNTLWVELFHGSTHIRHASGGFSSMG</sequence>
<keyword evidence="2" id="KW-0328">Glycosyltransferase</keyword>
<dbReference type="PANTHER" id="PTHR11926">
    <property type="entry name" value="GLUCOSYL/GLUCURONOSYL TRANSFERASES"/>
    <property type="match status" value="1"/>
</dbReference>
<dbReference type="SUPFAM" id="SSF53756">
    <property type="entry name" value="UDP-Glycosyltransferase/glycogen phosphorylase"/>
    <property type="match status" value="1"/>
</dbReference>
<reference evidence="3" key="1">
    <citation type="submission" date="2022-11" db="EMBL/GenBank/DDBJ databases">
        <authorList>
            <person name="Hyden B.L."/>
            <person name="Feng K."/>
            <person name="Yates T."/>
            <person name="Jawdy S."/>
            <person name="Smart L.B."/>
            <person name="Muchero W."/>
        </authorList>
    </citation>
    <scope>NUCLEOTIDE SEQUENCE</scope>
    <source>
        <tissue evidence="3">Shoot tip</tissue>
    </source>
</reference>
<organism evidence="3 4">
    <name type="scientific">Salix purpurea</name>
    <name type="common">Purple osier willow</name>
    <dbReference type="NCBI Taxonomy" id="77065"/>
    <lineage>
        <taxon>Eukaryota</taxon>
        <taxon>Viridiplantae</taxon>
        <taxon>Streptophyta</taxon>
        <taxon>Embryophyta</taxon>
        <taxon>Tracheophyta</taxon>
        <taxon>Spermatophyta</taxon>
        <taxon>Magnoliopsida</taxon>
        <taxon>eudicotyledons</taxon>
        <taxon>Gunneridae</taxon>
        <taxon>Pentapetalae</taxon>
        <taxon>rosids</taxon>
        <taxon>fabids</taxon>
        <taxon>Malpighiales</taxon>
        <taxon>Salicaceae</taxon>
        <taxon>Saliceae</taxon>
        <taxon>Salix</taxon>
    </lineage>
</organism>
<dbReference type="OrthoDB" id="5835829at2759"/>
<evidence type="ECO:0000256" key="2">
    <source>
        <dbReference type="ARBA" id="ARBA00022676"/>
    </source>
</evidence>
<reference evidence="3" key="2">
    <citation type="journal article" date="2023" name="Int. J. Mol. Sci.">
        <title>De Novo Assembly and Annotation of 11 Diverse Shrub Willow (Salix) Genomes Reveals Novel Gene Organization in Sex-Linked Regions.</title>
        <authorList>
            <person name="Hyden B."/>
            <person name="Feng K."/>
            <person name="Yates T.B."/>
            <person name="Jawdy S."/>
            <person name="Cereghino C."/>
            <person name="Smart L.B."/>
            <person name="Muchero W."/>
        </authorList>
    </citation>
    <scope>NUCLEOTIDE SEQUENCE</scope>
    <source>
        <tissue evidence="3">Shoot tip</tissue>
    </source>
</reference>
<dbReference type="PANTHER" id="PTHR11926:SF986">
    <property type="entry name" value="UDP-GLYCOSYLTRANSFERASE 84A1"/>
    <property type="match status" value="1"/>
</dbReference>
<dbReference type="Proteomes" id="UP001151532">
    <property type="component" value="Chromosome 9"/>
</dbReference>
<dbReference type="GO" id="GO:0080043">
    <property type="term" value="F:quercetin 3-O-glucosyltransferase activity"/>
    <property type="evidence" value="ECO:0007669"/>
    <property type="project" value="TreeGrafter"/>
</dbReference>
<evidence type="ECO:0000256" key="1">
    <source>
        <dbReference type="ARBA" id="ARBA00009995"/>
    </source>
</evidence>
<name>A0A9Q0PQF0_SALPP</name>
<keyword evidence="3" id="KW-0808">Transferase</keyword>